<dbReference type="Gene3D" id="3.40.50.150">
    <property type="entry name" value="Vaccinia Virus protein VP39"/>
    <property type="match status" value="1"/>
</dbReference>
<dbReference type="SUPFAM" id="SSF53335">
    <property type="entry name" value="S-adenosyl-L-methionine-dependent methyltransferases"/>
    <property type="match status" value="1"/>
</dbReference>
<gene>
    <name evidence="2" type="ORF">COU05_01300</name>
</gene>
<proteinExistence type="predicted"/>
<sequence length="278" mass="32809">MNDEMCKFYKTMPNFNKFDNICLDLPALFEKQNFDFSVNQRFSPNSSTKSEYKIKVFSWAFSSLRLFCFGFLYKTNILPRLMYANVLLGWFNDFKRFWVGFLGNRVIDIFDFHFLRQTYRAKFQEVSLDHGDEKNPSKFLAAWQEPGTMFYLLQSVWRYSKSAFLEIYPFYRFIKPKSHILEYGCGIAPATQGLIRYCSYKNLKFTLADISQIAFLYVRWKLSQKPYVNFITINPSIALNLPKDEQYDTIICLTVLEHLTNPTEVVENFIGKLKPGVC</sequence>
<evidence type="ECO:0000259" key="1">
    <source>
        <dbReference type="Pfam" id="PF08242"/>
    </source>
</evidence>
<dbReference type="CDD" id="cd02440">
    <property type="entry name" value="AdoMet_MTases"/>
    <property type="match status" value="1"/>
</dbReference>
<accession>A0A2H0UUR9</accession>
<organism evidence="2 3">
    <name type="scientific">bacterium (Candidatus Gribaldobacteria) CG10_big_fil_rev_8_21_14_0_10_37_21</name>
    <dbReference type="NCBI Taxonomy" id="2014275"/>
    <lineage>
        <taxon>Bacteria</taxon>
        <taxon>Candidatus Gribaldobacteria</taxon>
    </lineage>
</organism>
<evidence type="ECO:0000313" key="3">
    <source>
        <dbReference type="Proteomes" id="UP000230132"/>
    </source>
</evidence>
<feature type="domain" description="Methyltransferase type 12" evidence="1">
    <location>
        <begin position="181"/>
        <end position="276"/>
    </location>
</feature>
<dbReference type="InterPro" id="IPR029063">
    <property type="entry name" value="SAM-dependent_MTases_sf"/>
</dbReference>
<dbReference type="Proteomes" id="UP000230132">
    <property type="component" value="Unassembled WGS sequence"/>
</dbReference>
<protein>
    <recommendedName>
        <fullName evidence="1">Methyltransferase type 12 domain-containing protein</fullName>
    </recommendedName>
</protein>
<reference evidence="3" key="1">
    <citation type="submission" date="2017-09" db="EMBL/GenBank/DDBJ databases">
        <title>Depth-based differentiation of microbial function through sediment-hosted aquifers and enrichment of novel symbionts in the deep terrestrial subsurface.</title>
        <authorList>
            <person name="Probst A.J."/>
            <person name="Ladd B."/>
            <person name="Jarett J.K."/>
            <person name="Geller-Mcgrath D.E."/>
            <person name="Sieber C.M.K."/>
            <person name="Emerson J.B."/>
            <person name="Anantharaman K."/>
            <person name="Thomas B.C."/>
            <person name="Malmstrom R."/>
            <person name="Stieglmeier M."/>
            <person name="Klingl A."/>
            <person name="Woyke T."/>
            <person name="Ryan C.M."/>
            <person name="Banfield J.F."/>
        </authorList>
    </citation>
    <scope>NUCLEOTIDE SEQUENCE [LARGE SCALE GENOMIC DNA]</scope>
</reference>
<comment type="caution">
    <text evidence="2">The sequence shown here is derived from an EMBL/GenBank/DDBJ whole genome shotgun (WGS) entry which is preliminary data.</text>
</comment>
<name>A0A2H0UUR9_9BACT</name>
<dbReference type="AlphaFoldDB" id="A0A2H0UUR9"/>
<dbReference type="InterPro" id="IPR013217">
    <property type="entry name" value="Methyltransf_12"/>
</dbReference>
<evidence type="ECO:0000313" key="2">
    <source>
        <dbReference type="EMBL" id="PIR90563.1"/>
    </source>
</evidence>
<dbReference type="EMBL" id="PFAX01000014">
    <property type="protein sequence ID" value="PIR90563.1"/>
    <property type="molecule type" value="Genomic_DNA"/>
</dbReference>
<dbReference type="Pfam" id="PF08242">
    <property type="entry name" value="Methyltransf_12"/>
    <property type="match status" value="1"/>
</dbReference>